<protein>
    <submittedName>
        <fullName evidence="2">Uncharacterized protein</fullName>
    </submittedName>
</protein>
<reference evidence="2" key="1">
    <citation type="submission" date="2023-07" db="EMBL/GenBank/DDBJ databases">
        <title>draft genome sequence of fig (Ficus carica).</title>
        <authorList>
            <person name="Takahashi T."/>
            <person name="Nishimura K."/>
        </authorList>
    </citation>
    <scope>NUCLEOTIDE SEQUENCE</scope>
</reference>
<name>A0AA88AAR8_FICCA</name>
<evidence type="ECO:0000313" key="2">
    <source>
        <dbReference type="EMBL" id="GMN48875.1"/>
    </source>
</evidence>
<comment type="caution">
    <text evidence="2">The sequence shown here is derived from an EMBL/GenBank/DDBJ whole genome shotgun (WGS) entry which is preliminary data.</text>
</comment>
<feature type="region of interest" description="Disordered" evidence="1">
    <location>
        <begin position="1"/>
        <end position="41"/>
    </location>
</feature>
<sequence length="41" mass="3841">MGAPIIKSSGGVTGQGQAEAEAEAEAATPCGLSLGKATSPP</sequence>
<dbReference type="Proteomes" id="UP001187192">
    <property type="component" value="Unassembled WGS sequence"/>
</dbReference>
<evidence type="ECO:0000256" key="1">
    <source>
        <dbReference type="SAM" id="MobiDB-lite"/>
    </source>
</evidence>
<dbReference type="AlphaFoldDB" id="A0AA88AAR8"/>
<dbReference type="EMBL" id="BTGU01000029">
    <property type="protein sequence ID" value="GMN48875.1"/>
    <property type="molecule type" value="Genomic_DNA"/>
</dbReference>
<evidence type="ECO:0000313" key="3">
    <source>
        <dbReference type="Proteomes" id="UP001187192"/>
    </source>
</evidence>
<proteinExistence type="predicted"/>
<organism evidence="2 3">
    <name type="scientific">Ficus carica</name>
    <name type="common">Common fig</name>
    <dbReference type="NCBI Taxonomy" id="3494"/>
    <lineage>
        <taxon>Eukaryota</taxon>
        <taxon>Viridiplantae</taxon>
        <taxon>Streptophyta</taxon>
        <taxon>Embryophyta</taxon>
        <taxon>Tracheophyta</taxon>
        <taxon>Spermatophyta</taxon>
        <taxon>Magnoliopsida</taxon>
        <taxon>eudicotyledons</taxon>
        <taxon>Gunneridae</taxon>
        <taxon>Pentapetalae</taxon>
        <taxon>rosids</taxon>
        <taxon>fabids</taxon>
        <taxon>Rosales</taxon>
        <taxon>Moraceae</taxon>
        <taxon>Ficeae</taxon>
        <taxon>Ficus</taxon>
    </lineage>
</organism>
<accession>A0AA88AAR8</accession>
<gene>
    <name evidence="2" type="ORF">TIFTF001_018062</name>
</gene>
<keyword evidence="3" id="KW-1185">Reference proteome</keyword>